<comment type="caution">
    <text evidence="3">The sequence shown here is derived from an EMBL/GenBank/DDBJ whole genome shotgun (WGS) entry which is preliminary data.</text>
</comment>
<feature type="transmembrane region" description="Helical" evidence="2">
    <location>
        <begin position="156"/>
        <end position="180"/>
    </location>
</feature>
<protein>
    <submittedName>
        <fullName evidence="3">Uncharacterized protein</fullName>
    </submittedName>
</protein>
<feature type="compositionally biased region" description="Polar residues" evidence="1">
    <location>
        <begin position="12"/>
        <end position="35"/>
    </location>
</feature>
<keyword evidence="4" id="KW-1185">Reference proteome</keyword>
<keyword evidence="2" id="KW-1133">Transmembrane helix</keyword>
<feature type="transmembrane region" description="Helical" evidence="2">
    <location>
        <begin position="127"/>
        <end position="144"/>
    </location>
</feature>
<evidence type="ECO:0000313" key="4">
    <source>
        <dbReference type="Proteomes" id="UP000009309"/>
    </source>
</evidence>
<keyword evidence="2" id="KW-0812">Transmembrane</keyword>
<dbReference type="eggNOG" id="ENOG50337JJ">
    <property type="taxonomic scope" value="Bacteria"/>
</dbReference>
<evidence type="ECO:0000256" key="2">
    <source>
        <dbReference type="SAM" id="Phobius"/>
    </source>
</evidence>
<keyword evidence="2" id="KW-0472">Membrane</keyword>
<accession>I2GBY1</accession>
<dbReference type="EMBL" id="CAIT01000004">
    <property type="protein sequence ID" value="CCH51405.1"/>
    <property type="molecule type" value="Genomic_DNA"/>
</dbReference>
<proteinExistence type="predicted"/>
<reference evidence="3 4" key="1">
    <citation type="journal article" date="2012" name="J. Bacteriol.">
        <title>Genome Sequence of the Filamentous Bacterium Fibrisoma limi BUZ 3T.</title>
        <authorList>
            <person name="Filippini M."/>
            <person name="Qi W."/>
            <person name="Jaenicke S."/>
            <person name="Goesmann A."/>
            <person name="Smits T.H."/>
            <person name="Bagheri H.C."/>
        </authorList>
    </citation>
    <scope>NUCLEOTIDE SEQUENCE [LARGE SCALE GENOMIC DNA]</scope>
    <source>
        <strain evidence="4">BUZ 3T</strain>
    </source>
</reference>
<dbReference type="AlphaFoldDB" id="I2GBY1"/>
<name>I2GBY1_9BACT</name>
<feature type="region of interest" description="Disordered" evidence="1">
    <location>
        <begin position="1"/>
        <end position="35"/>
    </location>
</feature>
<evidence type="ECO:0000256" key="1">
    <source>
        <dbReference type="SAM" id="MobiDB-lite"/>
    </source>
</evidence>
<sequence>MGQRLPRLGKTAAQNSSSRYERTSGSVPADQRQVQPPTTLIKSTILTLFLLLTGSITLAQSSEVDAYLVRVVMTNGGRLQGVLADVDETALLIDNAPNGSWQWRSGGRVPLALVRKIVLKRASNHRYTLQGAIIGGLLTGLVVVRSARKSPFRSPTLYGINLVMGIGGGAATGALLGHAVSGSGRRVIRPLKRDQADQNENLRRRLLPFTYRYQQEQLNYPQP</sequence>
<evidence type="ECO:0000313" key="3">
    <source>
        <dbReference type="EMBL" id="CCH51405.1"/>
    </source>
</evidence>
<dbReference type="STRING" id="1185876.BN8_00326"/>
<organism evidence="3 4">
    <name type="scientific">Fibrisoma limi BUZ 3</name>
    <dbReference type="NCBI Taxonomy" id="1185876"/>
    <lineage>
        <taxon>Bacteria</taxon>
        <taxon>Pseudomonadati</taxon>
        <taxon>Bacteroidota</taxon>
        <taxon>Cytophagia</taxon>
        <taxon>Cytophagales</taxon>
        <taxon>Spirosomataceae</taxon>
        <taxon>Fibrisoma</taxon>
    </lineage>
</organism>
<gene>
    <name evidence="3" type="ORF">BN8_00326</name>
</gene>
<dbReference type="Proteomes" id="UP000009309">
    <property type="component" value="Unassembled WGS sequence"/>
</dbReference>